<reference evidence="12" key="4">
    <citation type="journal article" date="2019" name="Int. J. Syst. Evol. Microbiol.">
        <title>The Global Catalogue of Microorganisms (GCM) 10K type strain sequencing project: providing services to taxonomists for standard genome sequencing and annotation.</title>
        <authorList>
            <consortium name="The Broad Institute Genomics Platform"/>
            <consortium name="The Broad Institute Genome Sequencing Center for Infectious Disease"/>
            <person name="Wu L."/>
            <person name="Ma J."/>
        </authorList>
    </citation>
    <scope>NUCLEOTIDE SEQUENCE [LARGE SCALE GENOMIC DNA]</scope>
    <source>
        <strain evidence="12">CGMCC 1.12707</strain>
    </source>
</reference>
<evidence type="ECO:0000256" key="1">
    <source>
        <dbReference type="ARBA" id="ARBA00004196"/>
    </source>
</evidence>
<feature type="chain" id="PRO_5012409804" evidence="7">
    <location>
        <begin position="18"/>
        <end position="310"/>
    </location>
</feature>
<reference evidence="9" key="1">
    <citation type="journal article" date="2014" name="Int. J. Syst. Evol. Microbiol.">
        <title>Complete genome of a new Firmicutes species belonging to the dominant human colonic microbiota ('Ruminococcus bicirculans') reveals two chromosomes and a selective capacity to utilize plant glucans.</title>
        <authorList>
            <consortium name="NISC Comparative Sequencing Program"/>
            <person name="Wegmann U."/>
            <person name="Louis P."/>
            <person name="Goesmann A."/>
            <person name="Henrissat B."/>
            <person name="Duncan S.H."/>
            <person name="Flint H.J."/>
        </authorList>
    </citation>
    <scope>NUCLEOTIDE SEQUENCE</scope>
    <source>
        <strain evidence="9">CGMCC 1.12707</strain>
    </source>
</reference>
<evidence type="ECO:0000256" key="2">
    <source>
        <dbReference type="ARBA" id="ARBA00008814"/>
    </source>
</evidence>
<dbReference type="GO" id="GO:1901678">
    <property type="term" value="P:iron coordination entity transport"/>
    <property type="evidence" value="ECO:0007669"/>
    <property type="project" value="UniProtKB-ARBA"/>
</dbReference>
<evidence type="ECO:0000313" key="11">
    <source>
        <dbReference type="Proteomes" id="UP000184120"/>
    </source>
</evidence>
<dbReference type="InterPro" id="IPR033870">
    <property type="entry name" value="FatB"/>
</dbReference>
<reference evidence="9" key="5">
    <citation type="submission" date="2024-05" db="EMBL/GenBank/DDBJ databases">
        <authorList>
            <person name="Sun Q."/>
            <person name="Zhou Y."/>
        </authorList>
    </citation>
    <scope>NUCLEOTIDE SEQUENCE</scope>
    <source>
        <strain evidence="9">CGMCC 1.12707</strain>
    </source>
</reference>
<keyword evidence="4" id="KW-0406">Ion transport</keyword>
<keyword evidence="3" id="KW-0813">Transport</keyword>
<accession>A0A1M6TZC3</accession>
<dbReference type="InterPro" id="IPR002491">
    <property type="entry name" value="ABC_transptr_periplasmic_BD"/>
</dbReference>
<dbReference type="EMBL" id="FRBH01000002">
    <property type="protein sequence ID" value="SHK62240.1"/>
    <property type="molecule type" value="Genomic_DNA"/>
</dbReference>
<feature type="coiled-coil region" evidence="6">
    <location>
        <begin position="143"/>
        <end position="180"/>
    </location>
</feature>
<dbReference type="RefSeq" id="WP_072929833.1">
    <property type="nucleotide sequence ID" value="NZ_BMFL01000021.1"/>
</dbReference>
<dbReference type="PROSITE" id="PS50983">
    <property type="entry name" value="FE_B12_PBP"/>
    <property type="match status" value="1"/>
</dbReference>
<evidence type="ECO:0000313" key="9">
    <source>
        <dbReference type="EMBL" id="GGF08479.1"/>
    </source>
</evidence>
<reference evidence="11" key="2">
    <citation type="submission" date="2016-11" db="EMBL/GenBank/DDBJ databases">
        <authorList>
            <person name="Varghese N."/>
            <person name="Submissions S."/>
        </authorList>
    </citation>
    <scope>NUCLEOTIDE SEQUENCE [LARGE SCALE GENOMIC DNA]</scope>
    <source>
        <strain evidence="11">DSM 27989</strain>
    </source>
</reference>
<evidence type="ECO:0000313" key="10">
    <source>
        <dbReference type="EMBL" id="SHK62240.1"/>
    </source>
</evidence>
<keyword evidence="6" id="KW-0175">Coiled coil</keyword>
<reference evidence="10" key="3">
    <citation type="submission" date="2016-11" db="EMBL/GenBank/DDBJ databases">
        <authorList>
            <person name="Jaros S."/>
            <person name="Januszkiewicz K."/>
            <person name="Wedrychowicz H."/>
        </authorList>
    </citation>
    <scope>NUCLEOTIDE SEQUENCE [LARGE SCALE GENOMIC DNA]</scope>
    <source>
        <strain evidence="10">DSM 27989</strain>
    </source>
</reference>
<dbReference type="InterPro" id="IPR051313">
    <property type="entry name" value="Bact_iron-sidero_bind"/>
</dbReference>
<feature type="signal peptide" evidence="7">
    <location>
        <begin position="1"/>
        <end position="17"/>
    </location>
</feature>
<evidence type="ECO:0000256" key="6">
    <source>
        <dbReference type="SAM" id="Coils"/>
    </source>
</evidence>
<dbReference type="OrthoDB" id="63946at2"/>
<protein>
    <submittedName>
        <fullName evidence="9">ABC transporter solute-binding protein YclQ</fullName>
    </submittedName>
    <submittedName>
        <fullName evidence="10">Iron complex transport system substrate-binding protein</fullName>
    </submittedName>
</protein>
<feature type="domain" description="Fe/B12 periplasmic-binding" evidence="8">
    <location>
        <begin position="51"/>
        <end position="310"/>
    </location>
</feature>
<evidence type="ECO:0000256" key="7">
    <source>
        <dbReference type="SAM" id="SignalP"/>
    </source>
</evidence>
<evidence type="ECO:0000259" key="8">
    <source>
        <dbReference type="PROSITE" id="PS50983"/>
    </source>
</evidence>
<keyword evidence="4" id="KW-0410">Iron transport</keyword>
<dbReference type="Pfam" id="PF01497">
    <property type="entry name" value="Peripla_BP_2"/>
    <property type="match status" value="1"/>
</dbReference>
<dbReference type="STRING" id="1434701.SAMN05443634_102147"/>
<dbReference type="Proteomes" id="UP000184120">
    <property type="component" value="Unassembled WGS sequence"/>
</dbReference>
<dbReference type="CDD" id="cd01140">
    <property type="entry name" value="FatB"/>
    <property type="match status" value="1"/>
</dbReference>
<evidence type="ECO:0000256" key="3">
    <source>
        <dbReference type="ARBA" id="ARBA00022448"/>
    </source>
</evidence>
<evidence type="ECO:0000313" key="12">
    <source>
        <dbReference type="Proteomes" id="UP000650994"/>
    </source>
</evidence>
<organism evidence="10 11">
    <name type="scientific">Chishuiella changwenlii</name>
    <dbReference type="NCBI Taxonomy" id="1434701"/>
    <lineage>
        <taxon>Bacteria</taxon>
        <taxon>Pseudomonadati</taxon>
        <taxon>Bacteroidota</taxon>
        <taxon>Flavobacteriia</taxon>
        <taxon>Flavobacteriales</taxon>
        <taxon>Weeksellaceae</taxon>
        <taxon>Chishuiella</taxon>
    </lineage>
</organism>
<name>A0A1M6TZC3_9FLAO</name>
<dbReference type="PROSITE" id="PS51257">
    <property type="entry name" value="PROKAR_LIPOPROTEIN"/>
    <property type="match status" value="1"/>
</dbReference>
<dbReference type="Gene3D" id="3.40.50.1980">
    <property type="entry name" value="Nitrogenase molybdenum iron protein domain"/>
    <property type="match status" value="2"/>
</dbReference>
<dbReference type="AlphaFoldDB" id="A0A1M6TZC3"/>
<dbReference type="PANTHER" id="PTHR30532">
    <property type="entry name" value="IRON III DICITRATE-BINDING PERIPLASMIC PROTEIN"/>
    <property type="match status" value="1"/>
</dbReference>
<gene>
    <name evidence="9" type="primary">yclQ</name>
    <name evidence="9" type="ORF">GCM10010984_27010</name>
    <name evidence="10" type="ORF">SAMN05443634_102147</name>
</gene>
<dbReference type="GO" id="GO:0030288">
    <property type="term" value="C:outer membrane-bounded periplasmic space"/>
    <property type="evidence" value="ECO:0007669"/>
    <property type="project" value="TreeGrafter"/>
</dbReference>
<sequence length="310" mass="34288">MKKISLFIAVTTALLFASCKNEQNGTTNSNKETVTIIHDLDTVAVPMNPQRIVVLDYSELEDLDYIGAKVVGIPKSGIPSHLKKYEEDSSIEDLGNVVEINIEKINELQPDLIIIGGRLKESYPQLSKIAPTILTHWDSKDHLKALKKNLDDLGEIFNKKEELNKAYNEITTKANRIKAEAEKSDKKALVVMHNKGKMSAYGSGSRFGLIHDALGVKEAVSNLGVHLHGSSVSNEFVMEKNPDILFVVDRSDAIGDKGLNKNDFENPLIKSTNAYKNGKIVYLNSSIWYLSGGGITSINMMMDEIENAIK</sequence>
<keyword evidence="12" id="KW-1185">Reference proteome</keyword>
<dbReference type="EMBL" id="BMFL01000021">
    <property type="protein sequence ID" value="GGF08479.1"/>
    <property type="molecule type" value="Genomic_DNA"/>
</dbReference>
<proteinExistence type="inferred from homology"/>
<keyword evidence="5 7" id="KW-0732">Signal</keyword>
<dbReference type="SUPFAM" id="SSF53807">
    <property type="entry name" value="Helical backbone' metal receptor"/>
    <property type="match status" value="1"/>
</dbReference>
<dbReference type="PANTHER" id="PTHR30532:SF28">
    <property type="entry name" value="PETROBACTIN-BINDING PROTEIN YCLQ"/>
    <property type="match status" value="1"/>
</dbReference>
<comment type="subcellular location">
    <subcellularLocation>
        <location evidence="1">Cell envelope</location>
    </subcellularLocation>
</comment>
<comment type="similarity">
    <text evidence="2">Belongs to the bacterial solute-binding protein 8 family.</text>
</comment>
<evidence type="ECO:0000256" key="5">
    <source>
        <dbReference type="ARBA" id="ARBA00022729"/>
    </source>
</evidence>
<evidence type="ECO:0000256" key="4">
    <source>
        <dbReference type="ARBA" id="ARBA00022496"/>
    </source>
</evidence>
<keyword evidence="4" id="KW-0408">Iron</keyword>
<dbReference type="Proteomes" id="UP000650994">
    <property type="component" value="Unassembled WGS sequence"/>
</dbReference>